<dbReference type="AlphaFoldDB" id="A0A8J8NY35"/>
<accession>A0A8J8NY35</accession>
<name>A0A8J8NY35_HALGN</name>
<proteinExistence type="predicted"/>
<keyword evidence="3" id="KW-1185">Reference proteome</keyword>
<evidence type="ECO:0000313" key="3">
    <source>
        <dbReference type="Proteomes" id="UP000785679"/>
    </source>
</evidence>
<protein>
    <submittedName>
        <fullName evidence="2">Uncharacterized protein</fullName>
    </submittedName>
</protein>
<organism evidence="2 3">
    <name type="scientific">Halteria grandinella</name>
    <dbReference type="NCBI Taxonomy" id="5974"/>
    <lineage>
        <taxon>Eukaryota</taxon>
        <taxon>Sar</taxon>
        <taxon>Alveolata</taxon>
        <taxon>Ciliophora</taxon>
        <taxon>Intramacronucleata</taxon>
        <taxon>Spirotrichea</taxon>
        <taxon>Stichotrichia</taxon>
        <taxon>Sporadotrichida</taxon>
        <taxon>Halteriidae</taxon>
        <taxon>Halteria</taxon>
    </lineage>
</organism>
<dbReference type="EMBL" id="RRYP01004583">
    <property type="protein sequence ID" value="TNV82754.1"/>
    <property type="molecule type" value="Genomic_DNA"/>
</dbReference>
<evidence type="ECO:0000256" key="1">
    <source>
        <dbReference type="SAM" id="Coils"/>
    </source>
</evidence>
<evidence type="ECO:0000313" key="2">
    <source>
        <dbReference type="EMBL" id="TNV82754.1"/>
    </source>
</evidence>
<reference evidence="2" key="1">
    <citation type="submission" date="2019-06" db="EMBL/GenBank/DDBJ databases">
        <authorList>
            <person name="Zheng W."/>
        </authorList>
    </citation>
    <scope>NUCLEOTIDE SEQUENCE</scope>
    <source>
        <strain evidence="2">QDHG01</strain>
    </source>
</reference>
<dbReference type="Proteomes" id="UP000785679">
    <property type="component" value="Unassembled WGS sequence"/>
</dbReference>
<gene>
    <name evidence="2" type="ORF">FGO68_gene8649</name>
</gene>
<sequence length="652" mass="74539">MVRYKPQQILPQFRKNLQLSLIHELQFDQVTKGTFVLARTACDSHKLTSVCTIIEDPRQTPFRLCIYNSKFNTIPAGQWMAIKEPFKKLAQDGQNVMLVDDPNDFEFIDERELLKTHDSNHLVCILKRLNAEQHQIVIVTLIPAVIAIGSYICLENQQKQLVKAKVKEVSHQFTDFWGNKQETMLISKLTLHEDSDAKLLVGLRHHHENTPGSFINLWNPEQFDAMTLLREKLRLNKYPICLAENLKHVWESVAQDSVLPLEEEVEIFWKENMALVNQLFSDFQSYRKTPSQAKEESQSIFNAASVLAYELDQLIQTFRAQFDEQLLEQQILAQNILLPPESFSLSSGSGITTLKKGQILPQAAVEDTCSQICFNSYKAAQKLINEKNPAKRDLALSVMIQWRNHLESEEAADYVNLDKFIQYLHKELVVTSKQDINSLEEALGLLSLDGRLLAIDEAYRLKKKAKAQKKKQKQKNKKKQANINVEAQDIEFIQEPNAIYAIIQEFSDTLASLEEEKTSVGSIQSTSLSSQVFDSESDSMSDCLSAASGKKSIISFLTVHSRVDGQLTNAHWKDRFLQRGKNVPEQDFDDLLKELKESLMLNNIQQSKVDPTRYLVRGSFDLRYVLQKTDSTTDGKVVYVPITVLGPQMRFK</sequence>
<keyword evidence="1" id="KW-0175">Coiled coil</keyword>
<comment type="caution">
    <text evidence="2">The sequence shown here is derived from an EMBL/GenBank/DDBJ whole genome shotgun (WGS) entry which is preliminary data.</text>
</comment>
<feature type="coiled-coil region" evidence="1">
    <location>
        <begin position="455"/>
        <end position="491"/>
    </location>
</feature>